<name>D2TXR0_9GAMM</name>
<evidence type="ECO:0000313" key="2">
    <source>
        <dbReference type="EMBL" id="CBA72181.1"/>
    </source>
</evidence>
<proteinExistence type="predicted"/>
<gene>
    <name evidence="2" type="ORF">ARN_08890</name>
</gene>
<keyword evidence="1" id="KW-0472">Membrane</keyword>
<evidence type="ECO:0000256" key="1">
    <source>
        <dbReference type="SAM" id="Phobius"/>
    </source>
</evidence>
<reference evidence="2" key="1">
    <citation type="journal article" date="2010" name="Insect Mol. Biol.">
        <title>The draft genome sequence of Arsenophonus nasoniae, son-killer bacterium of Nasonia vitripennis, reveals genes associated with virulence and symbiosis.</title>
        <authorList>
            <person name="Wilkes T."/>
            <person name="Darby A.C."/>
            <person name="Choi J."/>
            <person name="Colborne J.K."/>
            <person name="Werren J.H."/>
            <person name="Hurst G.D.D."/>
        </authorList>
    </citation>
    <scope>NUCLEOTIDE SEQUENCE</scope>
</reference>
<keyword evidence="1" id="KW-0812">Transmembrane</keyword>
<protein>
    <submittedName>
        <fullName evidence="2">Uncharacterized protein</fullName>
    </submittedName>
</protein>
<accession>D2TXR0</accession>
<dbReference type="EMBL" id="FN545174">
    <property type="protein sequence ID" value="CBA72181.1"/>
    <property type="molecule type" value="Genomic_DNA"/>
</dbReference>
<keyword evidence="1" id="KW-1133">Transmembrane helix</keyword>
<feature type="transmembrane region" description="Helical" evidence="1">
    <location>
        <begin position="6"/>
        <end position="27"/>
    </location>
</feature>
<sequence>MLIGNKKWMFFFAGFSLCHIQILKLIIFSKIREKLIVNLKNNIVIINTNFIQKKY</sequence>
<dbReference type="AlphaFoldDB" id="D2TXR0"/>
<organism evidence="2">
    <name type="scientific">Arsenophonus nasoniae</name>
    <name type="common">son-killer infecting Nasonia vitripennis</name>
    <dbReference type="NCBI Taxonomy" id="638"/>
    <lineage>
        <taxon>Bacteria</taxon>
        <taxon>Pseudomonadati</taxon>
        <taxon>Pseudomonadota</taxon>
        <taxon>Gammaproteobacteria</taxon>
        <taxon>Enterobacterales</taxon>
        <taxon>Morganellaceae</taxon>
        <taxon>Arsenophonus</taxon>
    </lineage>
</organism>